<accession>A0ABR3XGC5</accession>
<keyword evidence="2" id="KW-0408">Iron</keyword>
<dbReference type="Proteomes" id="UP001586593">
    <property type="component" value="Unassembled WGS sequence"/>
</dbReference>
<evidence type="ECO:0000256" key="2">
    <source>
        <dbReference type="ARBA" id="ARBA00023004"/>
    </source>
</evidence>
<keyword evidence="1" id="KW-0677">Repeat</keyword>
<proteinExistence type="predicted"/>
<reference evidence="4 5" key="1">
    <citation type="journal article" date="2024" name="Commun. Biol.">
        <title>Comparative genomic analysis of thermophilic fungi reveals convergent evolutionary adaptations and gene losses.</title>
        <authorList>
            <person name="Steindorff A.S."/>
            <person name="Aguilar-Pontes M.V."/>
            <person name="Robinson A.J."/>
            <person name="Andreopoulos B."/>
            <person name="LaButti K."/>
            <person name="Kuo A."/>
            <person name="Mondo S."/>
            <person name="Riley R."/>
            <person name="Otillar R."/>
            <person name="Haridas S."/>
            <person name="Lipzen A."/>
            <person name="Grimwood J."/>
            <person name="Schmutz J."/>
            <person name="Clum A."/>
            <person name="Reid I.D."/>
            <person name="Moisan M.C."/>
            <person name="Butler G."/>
            <person name="Nguyen T.T.M."/>
            <person name="Dewar K."/>
            <person name="Conant G."/>
            <person name="Drula E."/>
            <person name="Henrissat B."/>
            <person name="Hansel C."/>
            <person name="Singer S."/>
            <person name="Hutchinson M.I."/>
            <person name="de Vries R.P."/>
            <person name="Natvig D.O."/>
            <person name="Powell A.J."/>
            <person name="Tsang A."/>
            <person name="Grigoriev I.V."/>
        </authorList>
    </citation>
    <scope>NUCLEOTIDE SEQUENCE [LARGE SCALE GENOMIC DNA]</scope>
    <source>
        <strain evidence="4 5">ATCC 24622</strain>
    </source>
</reference>
<organism evidence="4 5">
    <name type="scientific">Phialemonium thermophilum</name>
    <dbReference type="NCBI Taxonomy" id="223376"/>
    <lineage>
        <taxon>Eukaryota</taxon>
        <taxon>Fungi</taxon>
        <taxon>Dikarya</taxon>
        <taxon>Ascomycota</taxon>
        <taxon>Pezizomycotina</taxon>
        <taxon>Sordariomycetes</taxon>
        <taxon>Sordariomycetidae</taxon>
        <taxon>Cephalothecales</taxon>
        <taxon>Cephalothecaceae</taxon>
        <taxon>Phialemonium</taxon>
    </lineage>
</organism>
<keyword evidence="5" id="KW-1185">Reference proteome</keyword>
<evidence type="ECO:0000313" key="4">
    <source>
        <dbReference type="EMBL" id="KAL1874777.1"/>
    </source>
</evidence>
<gene>
    <name evidence="4" type="ORF">VTK73DRAFT_196</name>
</gene>
<feature type="region of interest" description="Disordered" evidence="3">
    <location>
        <begin position="64"/>
        <end position="83"/>
    </location>
</feature>
<dbReference type="SUPFAM" id="SSF117281">
    <property type="entry name" value="Kelch motif"/>
    <property type="match status" value="2"/>
</dbReference>
<dbReference type="Pfam" id="PF24681">
    <property type="entry name" value="Kelch_KLHDC2_KLHL20_DRC7"/>
    <property type="match status" value="1"/>
</dbReference>
<evidence type="ECO:0000313" key="5">
    <source>
        <dbReference type="Proteomes" id="UP001586593"/>
    </source>
</evidence>
<dbReference type="PANTHER" id="PTHR47435:SF4">
    <property type="entry name" value="KELCH REPEAT PROTEIN (AFU_ORTHOLOGUE AFUA_5G12780)"/>
    <property type="match status" value="1"/>
</dbReference>
<protein>
    <recommendedName>
        <fullName evidence="6">Kelch repeat protein</fullName>
    </recommendedName>
</protein>
<evidence type="ECO:0000256" key="3">
    <source>
        <dbReference type="SAM" id="MobiDB-lite"/>
    </source>
</evidence>
<sequence length="337" mass="36934">MPITSAKWSRVVFDPRLRRSSQALSVVAKKAYMFGGELVARQPVDNDLYVIQLDQNSGPSIQTITAEGEAPTPRVGSPSTRTEGTLWLFSGRGGLEMKPIEERGALWGYEVDVARWKMVQPTDSSAPYPAGRSYHCITSNGKNTVYVHSGCPEKGRLSDLWAFDLQQKAWSELPPAPAPARGGASIAYLSGKLYRLNGFDGKTEQGGNLDVFDISAGSWSVRRYRPDGIEGPEPRSVSTLLPVTVHGNDYLITMFGERDPSSLGHAGAGKMLGDAWVWDVQDETWQRLNTAGDTPEPRGWFDADVVSDDDAQCTVFIHGGLSEQNERLGDIWSLNLT</sequence>
<dbReference type="InterPro" id="IPR015915">
    <property type="entry name" value="Kelch-typ_b-propeller"/>
</dbReference>
<dbReference type="PANTHER" id="PTHR47435">
    <property type="entry name" value="KELCH REPEAT PROTEIN (AFU_ORTHOLOGUE AFUA_5G12780)"/>
    <property type="match status" value="1"/>
</dbReference>
<dbReference type="Gene3D" id="2.120.10.80">
    <property type="entry name" value="Kelch-type beta propeller"/>
    <property type="match status" value="2"/>
</dbReference>
<name>A0ABR3XGC5_9PEZI</name>
<comment type="caution">
    <text evidence="4">The sequence shown here is derived from an EMBL/GenBank/DDBJ whole genome shotgun (WGS) entry which is preliminary data.</text>
</comment>
<evidence type="ECO:0000256" key="1">
    <source>
        <dbReference type="ARBA" id="ARBA00022737"/>
    </source>
</evidence>
<evidence type="ECO:0008006" key="6">
    <source>
        <dbReference type="Google" id="ProtNLM"/>
    </source>
</evidence>
<dbReference type="EMBL" id="JAZHXJ010000101">
    <property type="protein sequence ID" value="KAL1874777.1"/>
    <property type="molecule type" value="Genomic_DNA"/>
</dbReference>